<dbReference type="CDD" id="cd20169">
    <property type="entry name" value="Peptidase_M90_mtfA"/>
    <property type="match status" value="1"/>
</dbReference>
<organism evidence="2 3">
    <name type="scientific">Sulfurovum zhangzhouensis</name>
    <dbReference type="NCBI Taxonomy" id="3019067"/>
    <lineage>
        <taxon>Bacteria</taxon>
        <taxon>Pseudomonadati</taxon>
        <taxon>Campylobacterota</taxon>
        <taxon>Epsilonproteobacteria</taxon>
        <taxon>Campylobacterales</taxon>
        <taxon>Sulfurovaceae</taxon>
        <taxon>Sulfurovum</taxon>
    </lineage>
</organism>
<dbReference type="Proteomes" id="UP001169069">
    <property type="component" value="Unassembled WGS sequence"/>
</dbReference>
<dbReference type="Pfam" id="PF06167">
    <property type="entry name" value="Peptidase_M90"/>
    <property type="match status" value="1"/>
</dbReference>
<name>A0ABT7QYV9_9BACT</name>
<evidence type="ECO:0000313" key="3">
    <source>
        <dbReference type="Proteomes" id="UP001169069"/>
    </source>
</evidence>
<sequence length="282" mass="33102">MSYYLVLIQFFFALVALFLFWKSVEYFIGMWRYKKFKNMPLPPTYKQILLSLPHYLYLPGDLREKIHTRILLFIDQKEFVGVKMKITDEIKVVIAFYASLVRLGFDLDEHDTVATIIIYPKDFIVDQSYTHNGIHANKTSLLAGESANRMVVISWQYIQHHISSESKENVIIHEFAHELDLEDGMPDGTPELDTFASYPRYAQAFSNAFIILTKQVKRNLITKQAAFLGTYALENEAEFFAVCSERFFMAPHSLKRFFPDIYEELRNFYRLDTDLLFDKFSS</sequence>
<evidence type="ECO:0000256" key="1">
    <source>
        <dbReference type="SAM" id="Phobius"/>
    </source>
</evidence>
<gene>
    <name evidence="2" type="ORF">PGH07_05915</name>
</gene>
<dbReference type="InterPro" id="IPR024079">
    <property type="entry name" value="MetalloPept_cat_dom_sf"/>
</dbReference>
<dbReference type="Gene3D" id="1.10.472.150">
    <property type="entry name" value="Glucose-regulated metallo-peptidase M90, N-terminal domain"/>
    <property type="match status" value="1"/>
</dbReference>
<dbReference type="SUPFAM" id="SSF55486">
    <property type="entry name" value="Metalloproteases ('zincins'), catalytic domain"/>
    <property type="match status" value="1"/>
</dbReference>
<feature type="transmembrane region" description="Helical" evidence="1">
    <location>
        <begin position="6"/>
        <end position="28"/>
    </location>
</feature>
<evidence type="ECO:0000313" key="2">
    <source>
        <dbReference type="EMBL" id="MDM5271704.1"/>
    </source>
</evidence>
<dbReference type="InterPro" id="IPR042252">
    <property type="entry name" value="MtfA_N"/>
</dbReference>
<dbReference type="InterPro" id="IPR010384">
    <property type="entry name" value="MtfA_fam"/>
</dbReference>
<dbReference type="Gene3D" id="3.40.390.10">
    <property type="entry name" value="Collagenase (Catalytic Domain)"/>
    <property type="match status" value="1"/>
</dbReference>
<keyword evidence="1" id="KW-1133">Transmembrane helix</keyword>
<protein>
    <submittedName>
        <fullName evidence="2">Zinc-dependent peptidase</fullName>
    </submittedName>
</protein>
<comment type="caution">
    <text evidence="2">The sequence shown here is derived from an EMBL/GenBank/DDBJ whole genome shotgun (WGS) entry which is preliminary data.</text>
</comment>
<reference evidence="2" key="1">
    <citation type="submission" date="2023-01" db="EMBL/GenBank/DDBJ databases">
        <title>Sulfurovum sp. zt1-1 genome assembly.</title>
        <authorList>
            <person name="Wang J."/>
        </authorList>
    </citation>
    <scope>NUCLEOTIDE SEQUENCE</scope>
    <source>
        <strain evidence="2">Zt1-1</strain>
    </source>
</reference>
<keyword evidence="1" id="KW-0812">Transmembrane</keyword>
<dbReference type="EMBL" id="JAQIBD010000002">
    <property type="protein sequence ID" value="MDM5271704.1"/>
    <property type="molecule type" value="Genomic_DNA"/>
</dbReference>
<proteinExistence type="predicted"/>
<dbReference type="PANTHER" id="PTHR30164:SF2">
    <property type="entry name" value="PROTEIN MTFA"/>
    <property type="match status" value="1"/>
</dbReference>
<keyword evidence="3" id="KW-1185">Reference proteome</keyword>
<accession>A0ABT7QYV9</accession>
<dbReference type="RefSeq" id="WP_289413400.1">
    <property type="nucleotide sequence ID" value="NZ_JAQIBD010000002.1"/>
</dbReference>
<dbReference type="PANTHER" id="PTHR30164">
    <property type="entry name" value="MTFA PEPTIDASE"/>
    <property type="match status" value="1"/>
</dbReference>
<keyword evidence="1" id="KW-0472">Membrane</keyword>